<feature type="domain" description="C2H2-type" evidence="2">
    <location>
        <begin position="24"/>
        <end position="48"/>
    </location>
</feature>
<dbReference type="GO" id="GO:0000976">
    <property type="term" value="F:transcription cis-regulatory region binding"/>
    <property type="evidence" value="ECO:0007669"/>
    <property type="project" value="InterPro"/>
</dbReference>
<dbReference type="KEGG" id="mde:101894703"/>
<dbReference type="PANTHER" id="PTHR46664">
    <property type="entry name" value="ATM INTERACTOR"/>
    <property type="match status" value="1"/>
</dbReference>
<keyword evidence="4" id="KW-1185">Reference proteome</keyword>
<dbReference type="GO" id="GO:0045944">
    <property type="term" value="P:positive regulation of transcription by RNA polymerase II"/>
    <property type="evidence" value="ECO:0007669"/>
    <property type="project" value="InterPro"/>
</dbReference>
<name>A0A1I8N0V9_MUSDO</name>
<keyword evidence="1" id="KW-0863">Zinc-finger</keyword>
<keyword evidence="1" id="KW-0862">Zinc</keyword>
<dbReference type="AlphaFoldDB" id="A0A1I8N0V9"/>
<dbReference type="Pfam" id="PF00096">
    <property type="entry name" value="zf-C2H2"/>
    <property type="match status" value="1"/>
</dbReference>
<accession>A0A1I8N0V9</accession>
<organism evidence="3">
    <name type="scientific">Musca domestica</name>
    <name type="common">House fly</name>
    <dbReference type="NCBI Taxonomy" id="7370"/>
    <lineage>
        <taxon>Eukaryota</taxon>
        <taxon>Metazoa</taxon>
        <taxon>Ecdysozoa</taxon>
        <taxon>Arthropoda</taxon>
        <taxon>Hexapoda</taxon>
        <taxon>Insecta</taxon>
        <taxon>Pterygota</taxon>
        <taxon>Neoptera</taxon>
        <taxon>Endopterygota</taxon>
        <taxon>Diptera</taxon>
        <taxon>Brachycera</taxon>
        <taxon>Muscomorpha</taxon>
        <taxon>Muscoidea</taxon>
        <taxon>Muscidae</taxon>
        <taxon>Musca</taxon>
    </lineage>
</organism>
<dbReference type="Gene3D" id="3.30.160.60">
    <property type="entry name" value="Classic Zinc Finger"/>
    <property type="match status" value="2"/>
</dbReference>
<dbReference type="GO" id="GO:0000981">
    <property type="term" value="F:DNA-binding transcription factor activity, RNA polymerase II-specific"/>
    <property type="evidence" value="ECO:0007669"/>
    <property type="project" value="TreeGrafter"/>
</dbReference>
<dbReference type="SUPFAM" id="SSF57667">
    <property type="entry name" value="beta-beta-alpha zinc fingers"/>
    <property type="match status" value="1"/>
</dbReference>
<evidence type="ECO:0000256" key="1">
    <source>
        <dbReference type="PROSITE-ProRule" id="PRU00042"/>
    </source>
</evidence>
<dbReference type="OrthoDB" id="6354171at2759"/>
<dbReference type="InterPro" id="IPR055303">
    <property type="entry name" value="ATMIN"/>
</dbReference>
<dbReference type="InterPro" id="IPR036236">
    <property type="entry name" value="Znf_C2H2_sf"/>
</dbReference>
<dbReference type="PROSITE" id="PS00028">
    <property type="entry name" value="ZINC_FINGER_C2H2_1"/>
    <property type="match status" value="1"/>
</dbReference>
<dbReference type="EnsemblMetazoa" id="MDOA010383-RA">
    <property type="protein sequence ID" value="MDOA010383-PA"/>
    <property type="gene ID" value="MDOA010383"/>
</dbReference>
<dbReference type="RefSeq" id="XP_005182520.1">
    <property type="nucleotide sequence ID" value="XM_005182463.3"/>
</dbReference>
<dbReference type="eggNOG" id="KOG1721">
    <property type="taxonomic scope" value="Eukaryota"/>
</dbReference>
<dbReference type="Pfam" id="PF12874">
    <property type="entry name" value="zf-met"/>
    <property type="match status" value="1"/>
</dbReference>
<protein>
    <submittedName>
        <fullName evidence="5">Zinc finger protein 410</fullName>
    </submittedName>
</protein>
<dbReference type="VEuPathDB" id="VectorBase:MDOA010383"/>
<evidence type="ECO:0000313" key="5">
    <source>
        <dbReference type="RefSeq" id="XP_005182520.1"/>
    </source>
</evidence>
<dbReference type="STRING" id="7370.A0A1I8N0V9"/>
<dbReference type="GO" id="GO:0008270">
    <property type="term" value="F:zinc ion binding"/>
    <property type="evidence" value="ECO:0007669"/>
    <property type="project" value="UniProtKB-KW"/>
</dbReference>
<keyword evidence="1" id="KW-0479">Metal-binding</keyword>
<dbReference type="VEuPathDB" id="VectorBase:MDOMA2_010426"/>
<dbReference type="PROSITE" id="PS50157">
    <property type="entry name" value="ZINC_FINGER_C2H2_2"/>
    <property type="match status" value="2"/>
</dbReference>
<dbReference type="Proteomes" id="UP001652621">
    <property type="component" value="Unplaced"/>
</dbReference>
<dbReference type="PANTHER" id="PTHR46664:SF1">
    <property type="entry name" value="ATM INTERACTOR"/>
    <property type="match status" value="1"/>
</dbReference>
<reference evidence="3" key="1">
    <citation type="submission" date="2020-05" db="UniProtKB">
        <authorList>
            <consortium name="EnsemblMetazoa"/>
        </authorList>
    </citation>
    <scope>IDENTIFICATION</scope>
    <source>
        <strain evidence="3">Aabys</strain>
    </source>
</reference>
<evidence type="ECO:0000313" key="4">
    <source>
        <dbReference type="Proteomes" id="UP001652621"/>
    </source>
</evidence>
<proteinExistence type="predicted"/>
<dbReference type="InterPro" id="IPR013087">
    <property type="entry name" value="Znf_C2H2_type"/>
</dbReference>
<sequence length="403" mass="45615">MELLTGNVEHYTPPADHLKPFKHLNCTQPDCNSTFTNQSNFEMHLEKHHRVSVVGGSRSFNLRLYHCPELNCIYQFGKVDGKHFKTMKYLRQHYQKVHLAKSFVCEDCGKAFTLDSQLRKHKRDVCGKAFACRECGWPYESLEALLTHGKRKGHNVKEVITITKRDGRMPVNQKAGKYRSQTSAGAVEVVVDNKNKILKEDEINGNQPNQSAETNLCPNQMSAGVQTECFPEMMHYPNNIQDICTELEDIHSLLRDIETQTEPLLSVNQNDLDQMLAQSSHMYTQTCDDFLSELGLADIQTQTNWPSPQRNVDEKLQYTSTATSTNPCIHDELLVSTETQTSFTQCLLNSCTDTGTSTPPVSFGSLYHTSQHTQTCDPYLESFDFGGQASDLMDGFQSTYTQT</sequence>
<evidence type="ECO:0000259" key="2">
    <source>
        <dbReference type="PROSITE" id="PS50157"/>
    </source>
</evidence>
<dbReference type="SMART" id="SM00355">
    <property type="entry name" value="ZnF_C2H2"/>
    <property type="match status" value="4"/>
</dbReference>
<evidence type="ECO:0000313" key="3">
    <source>
        <dbReference type="EnsemblMetazoa" id="MDOA010383-PA"/>
    </source>
</evidence>
<feature type="domain" description="C2H2-type" evidence="2">
    <location>
        <begin position="103"/>
        <end position="125"/>
    </location>
</feature>
<gene>
    <name evidence="3" type="primary">101894703</name>
    <name evidence="5" type="synonym">LOC101894703</name>
</gene>
<dbReference type="GO" id="GO:0005634">
    <property type="term" value="C:nucleus"/>
    <property type="evidence" value="ECO:0007669"/>
    <property type="project" value="TreeGrafter"/>
</dbReference>
<reference evidence="5" key="2">
    <citation type="submission" date="2025-04" db="UniProtKB">
        <authorList>
            <consortium name="RefSeq"/>
        </authorList>
    </citation>
    <scope>IDENTIFICATION</scope>
    <source>
        <strain evidence="5">Aabys</strain>
    </source>
</reference>